<dbReference type="AlphaFoldDB" id="A0A1I4BZK7"/>
<feature type="compositionally biased region" description="Acidic residues" evidence="1">
    <location>
        <begin position="1"/>
        <end position="11"/>
    </location>
</feature>
<keyword evidence="3" id="KW-1185">Reference proteome</keyword>
<dbReference type="RefSeq" id="WP_091322476.1">
    <property type="nucleotide sequence ID" value="NZ_FOSW01000003.1"/>
</dbReference>
<accession>A0A1I4BZK7</accession>
<dbReference type="STRING" id="504800.SAMN04488085_103271"/>
<feature type="region of interest" description="Disordered" evidence="1">
    <location>
        <begin position="1"/>
        <end position="20"/>
    </location>
</feature>
<feature type="region of interest" description="Disordered" evidence="1">
    <location>
        <begin position="40"/>
        <end position="61"/>
    </location>
</feature>
<dbReference type="Proteomes" id="UP000199152">
    <property type="component" value="Unassembled WGS sequence"/>
</dbReference>
<dbReference type="InParanoid" id="A0A1I4BZK7"/>
<protein>
    <submittedName>
        <fullName evidence="2">Uncharacterized protein</fullName>
    </submittedName>
</protein>
<evidence type="ECO:0000313" key="2">
    <source>
        <dbReference type="EMBL" id="SFK74115.1"/>
    </source>
</evidence>
<proteinExistence type="predicted"/>
<organism evidence="2 3">
    <name type="scientific">Geodermatophilus ruber</name>
    <dbReference type="NCBI Taxonomy" id="504800"/>
    <lineage>
        <taxon>Bacteria</taxon>
        <taxon>Bacillati</taxon>
        <taxon>Actinomycetota</taxon>
        <taxon>Actinomycetes</taxon>
        <taxon>Geodermatophilales</taxon>
        <taxon>Geodermatophilaceae</taxon>
        <taxon>Geodermatophilus</taxon>
    </lineage>
</organism>
<gene>
    <name evidence="2" type="ORF">SAMN04488085_103271</name>
</gene>
<evidence type="ECO:0000256" key="1">
    <source>
        <dbReference type="SAM" id="MobiDB-lite"/>
    </source>
</evidence>
<name>A0A1I4BZK7_9ACTN</name>
<dbReference type="EMBL" id="FOSW01000003">
    <property type="protein sequence ID" value="SFK74115.1"/>
    <property type="molecule type" value="Genomic_DNA"/>
</dbReference>
<dbReference type="OrthoDB" id="9852202at2"/>
<evidence type="ECO:0000313" key="3">
    <source>
        <dbReference type="Proteomes" id="UP000199152"/>
    </source>
</evidence>
<reference evidence="2 3" key="1">
    <citation type="submission" date="2016-10" db="EMBL/GenBank/DDBJ databases">
        <authorList>
            <person name="de Groot N.N."/>
        </authorList>
    </citation>
    <scope>NUCLEOTIDE SEQUENCE [LARGE SCALE GENOMIC DNA]</scope>
    <source>
        <strain evidence="2 3">DSM 45317</strain>
    </source>
</reference>
<sequence>MSGNGEQDDDGEKYRIELAPGLSDAQRAEAERIFAALRRTRRERHQRADEAAATGEPAPTLPLCPTLLISAEPCLLPLVDGQDCPHREPGPVPDAVRDLVVRLRREVAEARQVASRLGSLVRDLRGGRGIESALKRKEPWWLVPGEPEAPPT</sequence>